<feature type="domain" description="DUF753" evidence="1">
    <location>
        <begin position="111"/>
        <end position="178"/>
    </location>
</feature>
<dbReference type="AlphaFoldDB" id="A0A182HKM7"/>
<dbReference type="Pfam" id="PF05444">
    <property type="entry name" value="DUF753"/>
    <property type="match status" value="2"/>
</dbReference>
<protein>
    <recommendedName>
        <fullName evidence="1">DUF753 domain-containing protein</fullName>
    </recommendedName>
</protein>
<name>A0A182HKM7_ANOAR</name>
<dbReference type="EnsemblMetazoa" id="AARA001807-RA">
    <property type="protein sequence ID" value="AARA001807-PA"/>
    <property type="gene ID" value="AARA001807"/>
</dbReference>
<dbReference type="VEuPathDB" id="VectorBase:AARA21_005941"/>
<dbReference type="VEuPathDB" id="VectorBase:AARA001807"/>
<accession>A0A182HKM7</accession>
<dbReference type="Proteomes" id="UP000075840">
    <property type="component" value="Unassembled WGS sequence"/>
</dbReference>
<dbReference type="EMBL" id="APCN01000846">
    <property type="status" value="NOT_ANNOTATED_CDS"/>
    <property type="molecule type" value="Genomic_DNA"/>
</dbReference>
<feature type="domain" description="DUF753" evidence="1">
    <location>
        <begin position="23"/>
        <end position="101"/>
    </location>
</feature>
<dbReference type="PANTHER" id="PTHR21721">
    <property type="entry name" value="GH09876P-RELATED"/>
    <property type="match status" value="1"/>
</dbReference>
<evidence type="ECO:0000313" key="2">
    <source>
        <dbReference type="EnsemblMetazoa" id="AARA001807-PA"/>
    </source>
</evidence>
<reference evidence="2" key="1">
    <citation type="submission" date="2022-08" db="UniProtKB">
        <authorList>
            <consortium name="EnsemblMetazoa"/>
        </authorList>
    </citation>
    <scope>IDENTIFICATION</scope>
    <source>
        <strain evidence="2">Dongola</strain>
    </source>
</reference>
<dbReference type="PANTHER" id="PTHR21721:SF25">
    <property type="entry name" value="LP18071P"/>
    <property type="match status" value="1"/>
</dbReference>
<proteinExistence type="predicted"/>
<evidence type="ECO:0000313" key="3">
    <source>
        <dbReference type="Proteomes" id="UP000075840"/>
    </source>
</evidence>
<dbReference type="InterPro" id="IPR008472">
    <property type="entry name" value="DUF753"/>
</dbReference>
<keyword evidence="3" id="KW-1185">Reference proteome</keyword>
<evidence type="ECO:0000259" key="1">
    <source>
        <dbReference type="Pfam" id="PF05444"/>
    </source>
</evidence>
<organism evidence="2 3">
    <name type="scientific">Anopheles arabiensis</name>
    <name type="common">Mosquito</name>
    <dbReference type="NCBI Taxonomy" id="7173"/>
    <lineage>
        <taxon>Eukaryota</taxon>
        <taxon>Metazoa</taxon>
        <taxon>Ecdysozoa</taxon>
        <taxon>Arthropoda</taxon>
        <taxon>Hexapoda</taxon>
        <taxon>Insecta</taxon>
        <taxon>Pterygota</taxon>
        <taxon>Neoptera</taxon>
        <taxon>Endopterygota</taxon>
        <taxon>Diptera</taxon>
        <taxon>Nematocera</taxon>
        <taxon>Culicoidea</taxon>
        <taxon>Culicidae</taxon>
        <taxon>Anophelinae</taxon>
        <taxon>Anopheles</taxon>
    </lineage>
</organism>
<sequence>MFKYIAAVALVLAISAGNASAFWCFTCTTFNSTNCLVPDQNVLLSECPPSPDVTAVTCYTRIVGQEVERGCATTLAPAERDNCALLNNCQLCSNDNGTACNGNLFPHGRLHCHQCEGITNSTCGEEIQTEPTPCLRFVVDDQCVVRVRENNVQRGCLSEHESCLNSRECHVCAGNGCNFRHFEYNAAGSVVAQMSLLVGAILLSAFVTNSM</sequence>